<keyword evidence="9 11" id="KW-0472">Membrane</keyword>
<evidence type="ECO:0000259" key="12">
    <source>
        <dbReference type="Pfam" id="PF08334"/>
    </source>
</evidence>
<gene>
    <name evidence="13" type="primary">gspG</name>
    <name evidence="13" type="ORF">DI632_13285</name>
</gene>
<dbReference type="InterPro" id="IPR045584">
    <property type="entry name" value="Pilin-like"/>
</dbReference>
<sequence>MRILFRKFRDTLAANPAARKVSVPDREAGLTLVEMIVVLAIIALVAALIVPNVINRPDQARVTTAGTDIKSISAALKMYRLDNGDYPTTTQGLKALVEKPAQPPVPGAYPPDGYLSQMPQDPWGNPYVYESTGGRFAIRSLGKDGKPGGEGLDADIDGTAR</sequence>
<accession>A0A2W5AVM3</accession>
<dbReference type="InterPro" id="IPR012902">
    <property type="entry name" value="N_methyl_site"/>
</dbReference>
<evidence type="ECO:0000256" key="11">
    <source>
        <dbReference type="SAM" id="Phobius"/>
    </source>
</evidence>
<keyword evidence="8 11" id="KW-1133">Transmembrane helix</keyword>
<dbReference type="Gene3D" id="3.30.700.10">
    <property type="entry name" value="Glycoprotein, Type 4 Pilin"/>
    <property type="match status" value="1"/>
</dbReference>
<dbReference type="PRINTS" id="PR00813">
    <property type="entry name" value="BCTERIALGSPG"/>
</dbReference>
<organism evidence="13 14">
    <name type="scientific">Sphingomonas hengshuiensis</name>
    <dbReference type="NCBI Taxonomy" id="1609977"/>
    <lineage>
        <taxon>Bacteria</taxon>
        <taxon>Pseudomonadati</taxon>
        <taxon>Pseudomonadota</taxon>
        <taxon>Alphaproteobacteria</taxon>
        <taxon>Sphingomonadales</taxon>
        <taxon>Sphingomonadaceae</taxon>
        <taxon>Sphingomonas</taxon>
    </lineage>
</organism>
<evidence type="ECO:0000256" key="8">
    <source>
        <dbReference type="ARBA" id="ARBA00022989"/>
    </source>
</evidence>
<dbReference type="InterPro" id="IPR000983">
    <property type="entry name" value="Bac_GSPG_pilin"/>
</dbReference>
<dbReference type="Proteomes" id="UP000248614">
    <property type="component" value="Unassembled WGS sequence"/>
</dbReference>
<evidence type="ECO:0000256" key="3">
    <source>
        <dbReference type="ARBA" id="ARBA00020042"/>
    </source>
</evidence>
<comment type="similarity">
    <text evidence="2">Belongs to the GSP G family.</text>
</comment>
<evidence type="ECO:0000256" key="4">
    <source>
        <dbReference type="ARBA" id="ARBA00022475"/>
    </source>
</evidence>
<dbReference type="Pfam" id="PF08334">
    <property type="entry name" value="T2SSG"/>
    <property type="match status" value="1"/>
</dbReference>
<dbReference type="PANTHER" id="PTHR30093">
    <property type="entry name" value="GENERAL SECRETION PATHWAY PROTEIN G"/>
    <property type="match status" value="1"/>
</dbReference>
<keyword evidence="6" id="KW-0997">Cell inner membrane</keyword>
<protein>
    <recommendedName>
        <fullName evidence="3">Type II secretion system core protein G</fullName>
    </recommendedName>
</protein>
<dbReference type="Pfam" id="PF07963">
    <property type="entry name" value="N_methyl"/>
    <property type="match status" value="1"/>
</dbReference>
<dbReference type="InterPro" id="IPR013545">
    <property type="entry name" value="T2SS_protein-GspG_C"/>
</dbReference>
<dbReference type="NCBIfam" id="TIGR02532">
    <property type="entry name" value="IV_pilin_GFxxxE"/>
    <property type="match status" value="1"/>
</dbReference>
<dbReference type="GO" id="GO:0015628">
    <property type="term" value="P:protein secretion by the type II secretion system"/>
    <property type="evidence" value="ECO:0007669"/>
    <property type="project" value="InterPro"/>
</dbReference>
<proteinExistence type="inferred from homology"/>
<evidence type="ECO:0000313" key="14">
    <source>
        <dbReference type="Proteomes" id="UP000248614"/>
    </source>
</evidence>
<reference evidence="13 14" key="1">
    <citation type="submission" date="2017-08" db="EMBL/GenBank/DDBJ databases">
        <title>Infants hospitalized years apart are colonized by the same room-sourced microbial strains.</title>
        <authorList>
            <person name="Brooks B."/>
            <person name="Olm M.R."/>
            <person name="Firek B.A."/>
            <person name="Baker R."/>
            <person name="Thomas B.C."/>
            <person name="Morowitz M.J."/>
            <person name="Banfield J.F."/>
        </authorList>
    </citation>
    <scope>NUCLEOTIDE SEQUENCE [LARGE SCALE GENOMIC DNA]</scope>
    <source>
        <strain evidence="13">S2_018_000_R3_110</strain>
    </source>
</reference>
<dbReference type="NCBIfam" id="TIGR01710">
    <property type="entry name" value="typeII_sec_gspG"/>
    <property type="match status" value="1"/>
</dbReference>
<keyword evidence="4" id="KW-1003">Cell membrane</keyword>
<dbReference type="SUPFAM" id="SSF54523">
    <property type="entry name" value="Pili subunits"/>
    <property type="match status" value="1"/>
</dbReference>
<evidence type="ECO:0000313" key="13">
    <source>
        <dbReference type="EMBL" id="PZO74511.1"/>
    </source>
</evidence>
<dbReference type="PROSITE" id="PS00409">
    <property type="entry name" value="PROKAR_NTER_METHYL"/>
    <property type="match status" value="1"/>
</dbReference>
<feature type="domain" description="Type II secretion system protein GspG C-terminal" evidence="12">
    <location>
        <begin position="52"/>
        <end position="157"/>
    </location>
</feature>
<evidence type="ECO:0000256" key="2">
    <source>
        <dbReference type="ARBA" id="ARBA00009984"/>
    </source>
</evidence>
<comment type="subcellular location">
    <subcellularLocation>
        <location evidence="1">Cell inner membrane</location>
        <topology evidence="1">Single-pass membrane protein</topology>
    </subcellularLocation>
</comment>
<dbReference type="EMBL" id="QFNF01000041">
    <property type="protein sequence ID" value="PZO74511.1"/>
    <property type="molecule type" value="Genomic_DNA"/>
</dbReference>
<evidence type="ECO:0000256" key="9">
    <source>
        <dbReference type="ARBA" id="ARBA00023136"/>
    </source>
</evidence>
<feature type="transmembrane region" description="Helical" evidence="11">
    <location>
        <begin position="29"/>
        <end position="50"/>
    </location>
</feature>
<dbReference type="PANTHER" id="PTHR30093:SF44">
    <property type="entry name" value="TYPE II SECRETION SYSTEM CORE PROTEIN G"/>
    <property type="match status" value="1"/>
</dbReference>
<comment type="caution">
    <text evidence="13">The sequence shown here is derived from an EMBL/GenBank/DDBJ whole genome shotgun (WGS) entry which is preliminary data.</text>
</comment>
<evidence type="ECO:0000256" key="10">
    <source>
        <dbReference type="SAM" id="MobiDB-lite"/>
    </source>
</evidence>
<feature type="region of interest" description="Disordered" evidence="10">
    <location>
        <begin position="139"/>
        <end position="161"/>
    </location>
</feature>
<evidence type="ECO:0000256" key="7">
    <source>
        <dbReference type="ARBA" id="ARBA00022692"/>
    </source>
</evidence>
<dbReference type="GO" id="GO:0005886">
    <property type="term" value="C:plasma membrane"/>
    <property type="evidence" value="ECO:0007669"/>
    <property type="project" value="UniProtKB-SubCell"/>
</dbReference>
<keyword evidence="7 11" id="KW-0812">Transmembrane</keyword>
<feature type="compositionally biased region" description="Acidic residues" evidence="10">
    <location>
        <begin position="152"/>
        <end position="161"/>
    </location>
</feature>
<dbReference type="GO" id="GO:0015627">
    <property type="term" value="C:type II protein secretion system complex"/>
    <property type="evidence" value="ECO:0007669"/>
    <property type="project" value="InterPro"/>
</dbReference>
<dbReference type="AlphaFoldDB" id="A0A2W5AVM3"/>
<name>A0A2W5AVM3_9SPHN</name>
<evidence type="ECO:0000256" key="1">
    <source>
        <dbReference type="ARBA" id="ARBA00004377"/>
    </source>
</evidence>
<dbReference type="InterPro" id="IPR010054">
    <property type="entry name" value="Type2_sec_GspG"/>
</dbReference>
<keyword evidence="5" id="KW-0488">Methylation</keyword>
<evidence type="ECO:0000256" key="6">
    <source>
        <dbReference type="ARBA" id="ARBA00022519"/>
    </source>
</evidence>
<evidence type="ECO:0000256" key="5">
    <source>
        <dbReference type="ARBA" id="ARBA00022481"/>
    </source>
</evidence>